<comment type="similarity">
    <text evidence="6">Belongs to the thioesterase PaaI family.</text>
</comment>
<keyword evidence="9" id="KW-0007">Acetylation</keyword>
<dbReference type="InterPro" id="IPR003736">
    <property type="entry name" value="PAAI_dom"/>
</dbReference>
<dbReference type="GO" id="GO:0047617">
    <property type="term" value="F:fatty acyl-CoA hydrolase activity"/>
    <property type="evidence" value="ECO:0007669"/>
    <property type="project" value="InterPro"/>
</dbReference>
<evidence type="ECO:0000256" key="24">
    <source>
        <dbReference type="ARBA" id="ARBA00067273"/>
    </source>
</evidence>
<reference evidence="30" key="2">
    <citation type="submission" date="2025-08" db="UniProtKB">
        <authorList>
            <consortium name="Ensembl"/>
        </authorList>
    </citation>
    <scope>IDENTIFICATION</scope>
</reference>
<keyword evidence="13" id="KW-0539">Nucleus</keyword>
<comment type="function">
    <text evidence="22">Catalyzes the hydrolysis of acyl-CoAs into free fatty acids and coenzyme A (CoASH), regulating their respective intracellular levels. Has acyl-CoA thioesterase activity towards medium (C12) and long-chain (C18) fatty acyl-CoA substrates. Can also hydrolyze 3-hydroxyphenylacetyl-CoA and 3,4-dihydroxyphenylacetyl-CoA (in vitro). May play a role in controlling adaptive thermogenesis.</text>
</comment>
<evidence type="ECO:0000256" key="3">
    <source>
        <dbReference type="ARBA" id="ARBA00004173"/>
    </source>
</evidence>
<dbReference type="Gene3D" id="3.10.129.10">
    <property type="entry name" value="Hotdog Thioesterase"/>
    <property type="match status" value="1"/>
</dbReference>
<dbReference type="NCBIfam" id="TIGR00369">
    <property type="entry name" value="unchar_dom_1"/>
    <property type="match status" value="1"/>
</dbReference>
<accession>A0A8C3GT78</accession>
<keyword evidence="12" id="KW-0206">Cytoskeleton</keyword>
<evidence type="ECO:0000256" key="4">
    <source>
        <dbReference type="ARBA" id="ARBA00004186"/>
    </source>
</evidence>
<comment type="catalytic activity">
    <reaction evidence="14">
        <text>(9Z)-octadecenoyl-CoA + H2O = (9Z)-octadecenoate + CoA + H(+)</text>
        <dbReference type="Rhea" id="RHEA:40139"/>
        <dbReference type="ChEBI" id="CHEBI:15377"/>
        <dbReference type="ChEBI" id="CHEBI:15378"/>
        <dbReference type="ChEBI" id="CHEBI:30823"/>
        <dbReference type="ChEBI" id="CHEBI:57287"/>
        <dbReference type="ChEBI" id="CHEBI:57387"/>
    </reaction>
    <physiologicalReaction direction="left-to-right" evidence="14">
        <dbReference type="Rhea" id="RHEA:40140"/>
    </physiologicalReaction>
</comment>
<dbReference type="GO" id="GO:0005634">
    <property type="term" value="C:nucleus"/>
    <property type="evidence" value="ECO:0007669"/>
    <property type="project" value="UniProtKB-SubCell"/>
</dbReference>
<comment type="catalytic activity">
    <reaction evidence="19">
        <text>tetradecanoyl-CoA + H2O = tetradecanoate + CoA + H(+)</text>
        <dbReference type="Rhea" id="RHEA:40119"/>
        <dbReference type="ChEBI" id="CHEBI:15377"/>
        <dbReference type="ChEBI" id="CHEBI:15378"/>
        <dbReference type="ChEBI" id="CHEBI:30807"/>
        <dbReference type="ChEBI" id="CHEBI:57287"/>
        <dbReference type="ChEBI" id="CHEBI:57385"/>
    </reaction>
    <physiologicalReaction direction="left-to-right" evidence="19">
        <dbReference type="Rhea" id="RHEA:40120"/>
    </physiologicalReaction>
</comment>
<comment type="catalytic activity">
    <reaction evidence="16">
        <text>hexadecanoyl-CoA + H2O = hexadecanoate + CoA + H(+)</text>
        <dbReference type="Rhea" id="RHEA:16645"/>
        <dbReference type="ChEBI" id="CHEBI:7896"/>
        <dbReference type="ChEBI" id="CHEBI:15377"/>
        <dbReference type="ChEBI" id="CHEBI:15378"/>
        <dbReference type="ChEBI" id="CHEBI:57287"/>
        <dbReference type="ChEBI" id="CHEBI:57379"/>
        <dbReference type="EC" id="3.1.2.2"/>
    </reaction>
    <physiologicalReaction direction="left-to-right" evidence="16">
        <dbReference type="Rhea" id="RHEA:16646"/>
    </physiologicalReaction>
</comment>
<evidence type="ECO:0000256" key="18">
    <source>
        <dbReference type="ARBA" id="ARBA00048074"/>
    </source>
</evidence>
<evidence type="ECO:0000259" key="29">
    <source>
        <dbReference type="Pfam" id="PF03061"/>
    </source>
</evidence>
<keyword evidence="31" id="KW-1185">Reference proteome</keyword>
<dbReference type="GO" id="GO:0005819">
    <property type="term" value="C:spindle"/>
    <property type="evidence" value="ECO:0007669"/>
    <property type="project" value="UniProtKB-SubCell"/>
</dbReference>
<evidence type="ECO:0000256" key="10">
    <source>
        <dbReference type="ARBA" id="ARBA00023098"/>
    </source>
</evidence>
<evidence type="ECO:0000256" key="21">
    <source>
        <dbReference type="ARBA" id="ARBA00052976"/>
    </source>
</evidence>
<dbReference type="AlphaFoldDB" id="A0A8C3GT78"/>
<comment type="catalytic activity">
    <reaction evidence="15">
        <text>octanoyl-CoA + H2O = octanoate + CoA + H(+)</text>
        <dbReference type="Rhea" id="RHEA:30143"/>
        <dbReference type="ChEBI" id="CHEBI:15377"/>
        <dbReference type="ChEBI" id="CHEBI:15378"/>
        <dbReference type="ChEBI" id="CHEBI:25646"/>
        <dbReference type="ChEBI" id="CHEBI:57287"/>
        <dbReference type="ChEBI" id="CHEBI:57386"/>
    </reaction>
    <physiologicalReaction direction="left-to-right" evidence="15">
        <dbReference type="Rhea" id="RHEA:30144"/>
    </physiologicalReaction>
</comment>
<keyword evidence="8" id="KW-0378">Hydrolase</keyword>
<comment type="subcellular location">
    <subcellularLocation>
        <location evidence="4">Cytoplasm</location>
        <location evidence="4">Cytoskeleton</location>
        <location evidence="4">Spindle</location>
    </subcellularLocation>
    <subcellularLocation>
        <location evidence="5">Cytoplasm</location>
        <location evidence="5">Cytosol</location>
    </subcellularLocation>
    <subcellularLocation>
        <location evidence="3">Mitochondrion</location>
    </subcellularLocation>
    <subcellularLocation>
        <location evidence="2">Nucleus</location>
    </subcellularLocation>
</comment>
<evidence type="ECO:0000256" key="13">
    <source>
        <dbReference type="ARBA" id="ARBA00023242"/>
    </source>
</evidence>
<evidence type="ECO:0000256" key="1">
    <source>
        <dbReference type="ARBA" id="ARBA00000295"/>
    </source>
</evidence>
<evidence type="ECO:0000313" key="31">
    <source>
        <dbReference type="Proteomes" id="UP000694553"/>
    </source>
</evidence>
<evidence type="ECO:0000256" key="14">
    <source>
        <dbReference type="ARBA" id="ARBA00037002"/>
    </source>
</evidence>
<evidence type="ECO:0000256" key="27">
    <source>
        <dbReference type="ARBA" id="ARBA00083956"/>
    </source>
</evidence>
<dbReference type="CDD" id="cd03443">
    <property type="entry name" value="PaaI_thioesterase"/>
    <property type="match status" value="1"/>
</dbReference>
<dbReference type="FunFam" id="3.10.129.10:FF:000021">
    <property type="entry name" value="Acyl-coenzyme A thioesterase 13"/>
    <property type="match status" value="1"/>
</dbReference>
<comment type="catalytic activity">
    <reaction evidence="1">
        <text>butanoyl-CoA + H2O = butanoate + CoA + H(+)</text>
        <dbReference type="Rhea" id="RHEA:40111"/>
        <dbReference type="ChEBI" id="CHEBI:15377"/>
        <dbReference type="ChEBI" id="CHEBI:15378"/>
        <dbReference type="ChEBI" id="CHEBI:17968"/>
        <dbReference type="ChEBI" id="CHEBI:57287"/>
        <dbReference type="ChEBI" id="CHEBI:57371"/>
    </reaction>
    <physiologicalReaction direction="left-to-right" evidence="1">
        <dbReference type="Rhea" id="RHEA:40112"/>
    </physiologicalReaction>
</comment>
<feature type="region of interest" description="Disordered" evidence="28">
    <location>
        <begin position="109"/>
        <end position="200"/>
    </location>
</feature>
<keyword evidence="7" id="KW-0963">Cytoplasm</keyword>
<dbReference type="Proteomes" id="UP000694553">
    <property type="component" value="Unassembled WGS sequence"/>
</dbReference>
<evidence type="ECO:0000256" key="26">
    <source>
        <dbReference type="ARBA" id="ARBA00081533"/>
    </source>
</evidence>
<evidence type="ECO:0000256" key="6">
    <source>
        <dbReference type="ARBA" id="ARBA00008324"/>
    </source>
</evidence>
<dbReference type="InterPro" id="IPR039298">
    <property type="entry name" value="ACOT13"/>
</dbReference>
<feature type="compositionally biased region" description="Basic and acidic residues" evidence="28">
    <location>
        <begin position="68"/>
        <end position="81"/>
    </location>
</feature>
<sequence length="428" mass="45512">MHTSSIIQICINYTYKNVCTVKSLYMYCCTRRGNEKKMCLCLHLGARNPPIQRIHRGKMQPKSLTASQRERNAGKGQERVQKRNRNHLSRYTSAEVRCQAGGQRCTPGYASGNLPAPGEAPLPDPRPASSCHIPLSLSPTSRRCPRCPGPPRPPPPPSPAAGRNRRSALSETQGRVAGKGRRRAPRGPAGPGRTSMCQSLPAKKRCATAASLLVMAANSEHSTFLRLATCSASASSSFSSSSSSRFCPAGGGLGAASAPSSMAAAEGAGRHRPPGLPFRGAGGQRGGSMGFTVESLKEAMKYMLESQGFDRVLRKMKLQSATPGKVVCEMKVEEEHTNRGGTLHGGLTATLVDVVSTAALLYTERAVPGVSVDMNITYTSAAKIGEEILITAQILKQGRTLAFATVDLTNKATGKLIAQGRHTKFIGN</sequence>
<evidence type="ECO:0000256" key="9">
    <source>
        <dbReference type="ARBA" id="ARBA00022990"/>
    </source>
</evidence>
<dbReference type="GO" id="GO:0006629">
    <property type="term" value="P:lipid metabolic process"/>
    <property type="evidence" value="ECO:0007669"/>
    <property type="project" value="UniProtKB-KW"/>
</dbReference>
<feature type="region of interest" description="Disordered" evidence="28">
    <location>
        <begin position="57"/>
        <end position="93"/>
    </location>
</feature>
<comment type="catalytic activity">
    <reaction evidence="18">
        <text>dodecanoyl-CoA + H2O = dodecanoate + CoA + H(+)</text>
        <dbReference type="Rhea" id="RHEA:30135"/>
        <dbReference type="ChEBI" id="CHEBI:15377"/>
        <dbReference type="ChEBI" id="CHEBI:15378"/>
        <dbReference type="ChEBI" id="CHEBI:18262"/>
        <dbReference type="ChEBI" id="CHEBI:57287"/>
        <dbReference type="ChEBI" id="CHEBI:57375"/>
    </reaction>
    <physiologicalReaction direction="left-to-right" evidence="18">
        <dbReference type="Rhea" id="RHEA:30136"/>
    </physiologicalReaction>
</comment>
<evidence type="ECO:0000256" key="12">
    <source>
        <dbReference type="ARBA" id="ARBA00023212"/>
    </source>
</evidence>
<comment type="catalytic activity">
    <reaction evidence="20">
        <text>hexanoyl-CoA + H2O = hexanoate + CoA + H(+)</text>
        <dbReference type="Rhea" id="RHEA:40115"/>
        <dbReference type="ChEBI" id="CHEBI:15377"/>
        <dbReference type="ChEBI" id="CHEBI:15378"/>
        <dbReference type="ChEBI" id="CHEBI:17120"/>
        <dbReference type="ChEBI" id="CHEBI:57287"/>
        <dbReference type="ChEBI" id="CHEBI:62620"/>
    </reaction>
    <physiologicalReaction direction="left-to-right" evidence="20">
        <dbReference type="Rhea" id="RHEA:40116"/>
    </physiologicalReaction>
</comment>
<dbReference type="PANTHER" id="PTHR21660:SF1">
    <property type="entry name" value="ACYL-COENZYME A THIOESTERASE 13"/>
    <property type="match status" value="1"/>
</dbReference>
<keyword evidence="10" id="KW-0443">Lipid metabolism</keyword>
<dbReference type="SUPFAM" id="SSF54637">
    <property type="entry name" value="Thioesterase/thiol ester dehydrase-isomerase"/>
    <property type="match status" value="1"/>
</dbReference>
<evidence type="ECO:0000256" key="8">
    <source>
        <dbReference type="ARBA" id="ARBA00022801"/>
    </source>
</evidence>
<comment type="catalytic activity">
    <reaction evidence="17">
        <text>decanoyl-CoA + H2O = decanoate + CoA + H(+)</text>
        <dbReference type="Rhea" id="RHEA:40059"/>
        <dbReference type="ChEBI" id="CHEBI:15377"/>
        <dbReference type="ChEBI" id="CHEBI:15378"/>
        <dbReference type="ChEBI" id="CHEBI:27689"/>
        <dbReference type="ChEBI" id="CHEBI:57287"/>
        <dbReference type="ChEBI" id="CHEBI:61430"/>
    </reaction>
    <physiologicalReaction direction="left-to-right" evidence="17">
        <dbReference type="Rhea" id="RHEA:40060"/>
    </physiologicalReaction>
</comment>
<evidence type="ECO:0000256" key="28">
    <source>
        <dbReference type="SAM" id="MobiDB-lite"/>
    </source>
</evidence>
<evidence type="ECO:0000256" key="16">
    <source>
        <dbReference type="ARBA" id="ARBA00047734"/>
    </source>
</evidence>
<organism evidence="30 31">
    <name type="scientific">Corvus moneduloides</name>
    <name type="common">New Caledonian crow</name>
    <dbReference type="NCBI Taxonomy" id="1196302"/>
    <lineage>
        <taxon>Eukaryota</taxon>
        <taxon>Metazoa</taxon>
        <taxon>Chordata</taxon>
        <taxon>Craniata</taxon>
        <taxon>Vertebrata</taxon>
        <taxon>Euteleostomi</taxon>
        <taxon>Archelosauria</taxon>
        <taxon>Archosauria</taxon>
        <taxon>Dinosauria</taxon>
        <taxon>Saurischia</taxon>
        <taxon>Theropoda</taxon>
        <taxon>Coelurosauria</taxon>
        <taxon>Aves</taxon>
        <taxon>Neognathae</taxon>
        <taxon>Neoaves</taxon>
        <taxon>Telluraves</taxon>
        <taxon>Australaves</taxon>
        <taxon>Passeriformes</taxon>
        <taxon>Corvoidea</taxon>
        <taxon>Corvidae</taxon>
        <taxon>Corvus</taxon>
    </lineage>
</organism>
<dbReference type="InterPro" id="IPR006683">
    <property type="entry name" value="Thioestr_dom"/>
</dbReference>
<evidence type="ECO:0000256" key="15">
    <source>
        <dbReference type="ARBA" id="ARBA00047588"/>
    </source>
</evidence>
<feature type="compositionally biased region" description="Low complexity" evidence="28">
    <location>
        <begin position="257"/>
        <end position="267"/>
    </location>
</feature>
<dbReference type="Ensembl" id="ENSCMUT00000003182.2">
    <property type="protein sequence ID" value="ENSCMUP00000002928.1"/>
    <property type="gene ID" value="ENSCMUG00000002017.2"/>
</dbReference>
<feature type="compositionally biased region" description="Pro residues" evidence="28">
    <location>
        <begin position="147"/>
        <end position="159"/>
    </location>
</feature>
<evidence type="ECO:0000256" key="17">
    <source>
        <dbReference type="ARBA" id="ARBA00047969"/>
    </source>
</evidence>
<evidence type="ECO:0000256" key="19">
    <source>
        <dbReference type="ARBA" id="ARBA00048180"/>
    </source>
</evidence>
<dbReference type="Pfam" id="PF03061">
    <property type="entry name" value="4HBT"/>
    <property type="match status" value="1"/>
</dbReference>
<dbReference type="GO" id="GO:0005739">
    <property type="term" value="C:mitochondrion"/>
    <property type="evidence" value="ECO:0007669"/>
    <property type="project" value="UniProtKB-SubCell"/>
</dbReference>
<evidence type="ECO:0000256" key="5">
    <source>
        <dbReference type="ARBA" id="ARBA00004514"/>
    </source>
</evidence>
<evidence type="ECO:0000256" key="23">
    <source>
        <dbReference type="ARBA" id="ARBA00064709"/>
    </source>
</evidence>
<comment type="subunit">
    <text evidence="23">Homotetramer. Interacts with PCTP.</text>
</comment>
<dbReference type="PANTHER" id="PTHR21660">
    <property type="entry name" value="THIOESTERASE SUPERFAMILY MEMBER-RELATED"/>
    <property type="match status" value="1"/>
</dbReference>
<reference evidence="30" key="3">
    <citation type="submission" date="2025-09" db="UniProtKB">
        <authorList>
            <consortium name="Ensembl"/>
        </authorList>
    </citation>
    <scope>IDENTIFICATION</scope>
</reference>
<proteinExistence type="inferred from homology"/>
<evidence type="ECO:0000256" key="11">
    <source>
        <dbReference type="ARBA" id="ARBA00023128"/>
    </source>
</evidence>
<keyword evidence="11" id="KW-0496">Mitochondrion</keyword>
<evidence type="ECO:0000313" key="30">
    <source>
        <dbReference type="Ensembl" id="ENSCMUP00000002928.1"/>
    </source>
</evidence>
<feature type="domain" description="Thioesterase" evidence="29">
    <location>
        <begin position="340"/>
        <end position="414"/>
    </location>
</feature>
<evidence type="ECO:0000256" key="7">
    <source>
        <dbReference type="ARBA" id="ARBA00022490"/>
    </source>
</evidence>
<protein>
    <recommendedName>
        <fullName evidence="24">Acyl-coenzyme A thioesterase 13</fullName>
    </recommendedName>
    <alternativeName>
        <fullName evidence="26">Hotdog-fold thioesterase superfamily member 2</fullName>
    </alternativeName>
    <alternativeName>
        <fullName evidence="25">Palmitoyl-CoA hydrolase</fullName>
    </alternativeName>
    <alternativeName>
        <fullName evidence="27">Thioesterase superfamily member 2</fullName>
    </alternativeName>
</protein>
<evidence type="ECO:0000256" key="20">
    <source>
        <dbReference type="ARBA" id="ARBA00050199"/>
    </source>
</evidence>
<name>A0A8C3GT78_CORMO</name>
<evidence type="ECO:0000256" key="22">
    <source>
        <dbReference type="ARBA" id="ARBA00058205"/>
    </source>
</evidence>
<reference evidence="31" key="1">
    <citation type="submission" date="2019-10" db="EMBL/GenBank/DDBJ databases">
        <title>Corvus moneduloides (New Caledonian crow) genome, bCorMon1, primary haplotype.</title>
        <authorList>
            <person name="Rutz C."/>
            <person name="Fungtammasan C."/>
            <person name="Mountcastle J."/>
            <person name="Formenti G."/>
            <person name="Chow W."/>
            <person name="Howe K."/>
            <person name="Steele M.P."/>
            <person name="Fernandes J."/>
            <person name="Gilbert M.T.P."/>
            <person name="Fedrigo O."/>
            <person name="Jarvis E.D."/>
            <person name="Gemmell N."/>
        </authorList>
    </citation>
    <scope>NUCLEOTIDE SEQUENCE [LARGE SCALE GENOMIC DNA]</scope>
</reference>
<feature type="region of interest" description="Disordered" evidence="28">
    <location>
        <begin position="257"/>
        <end position="284"/>
    </location>
</feature>
<evidence type="ECO:0000256" key="2">
    <source>
        <dbReference type="ARBA" id="ARBA00004123"/>
    </source>
</evidence>
<dbReference type="GO" id="GO:0005829">
    <property type="term" value="C:cytosol"/>
    <property type="evidence" value="ECO:0007669"/>
    <property type="project" value="UniProtKB-SubCell"/>
</dbReference>
<comment type="catalytic activity">
    <reaction evidence="21">
        <text>a fatty acyl-CoA + H2O = a fatty acid + CoA + H(+)</text>
        <dbReference type="Rhea" id="RHEA:16781"/>
        <dbReference type="ChEBI" id="CHEBI:15377"/>
        <dbReference type="ChEBI" id="CHEBI:15378"/>
        <dbReference type="ChEBI" id="CHEBI:28868"/>
        <dbReference type="ChEBI" id="CHEBI:57287"/>
        <dbReference type="ChEBI" id="CHEBI:77636"/>
    </reaction>
    <physiologicalReaction direction="left-to-right" evidence="21">
        <dbReference type="Rhea" id="RHEA:16782"/>
    </physiologicalReaction>
</comment>
<dbReference type="InterPro" id="IPR029069">
    <property type="entry name" value="HotDog_dom_sf"/>
</dbReference>
<evidence type="ECO:0000256" key="25">
    <source>
        <dbReference type="ARBA" id="ARBA00075657"/>
    </source>
</evidence>